<evidence type="ECO:0000313" key="2">
    <source>
        <dbReference type="EMBL" id="MCB4798491.1"/>
    </source>
</evidence>
<sequence>MMSYYVISVLIFLYTIIALTLAIKLFLLQKKSSDLETITTSNNTPIDLNYKKLTFKLQTIDFIENLESLNDCSSCHLASKNQCDNSCVYKLNDILEVKLKLRAEVNSMLNSKIAS</sequence>
<dbReference type="Proteomes" id="UP001139199">
    <property type="component" value="Unassembled WGS sequence"/>
</dbReference>
<dbReference type="EMBL" id="JAJAPW010000002">
    <property type="protein sequence ID" value="MCB4798491.1"/>
    <property type="molecule type" value="Genomic_DNA"/>
</dbReference>
<dbReference type="RefSeq" id="WP_226542439.1">
    <property type="nucleotide sequence ID" value="NZ_JAJAPW010000002.1"/>
</dbReference>
<protein>
    <submittedName>
        <fullName evidence="2">Uncharacterized protein</fullName>
    </submittedName>
</protein>
<proteinExistence type="predicted"/>
<comment type="caution">
    <text evidence="2">The sequence shown here is derived from an EMBL/GenBank/DDBJ whole genome shotgun (WGS) entry which is preliminary data.</text>
</comment>
<evidence type="ECO:0000313" key="3">
    <source>
        <dbReference type="Proteomes" id="UP001139199"/>
    </source>
</evidence>
<keyword evidence="3" id="KW-1185">Reference proteome</keyword>
<keyword evidence="1" id="KW-0812">Transmembrane</keyword>
<name>A0A9X1L4N0_9FLAO</name>
<feature type="transmembrane region" description="Helical" evidence="1">
    <location>
        <begin position="6"/>
        <end position="27"/>
    </location>
</feature>
<keyword evidence="1" id="KW-1133">Transmembrane helix</keyword>
<organism evidence="2 3">
    <name type="scientific">Neotamlana laminarinivorans</name>
    <dbReference type="NCBI Taxonomy" id="2883124"/>
    <lineage>
        <taxon>Bacteria</taxon>
        <taxon>Pseudomonadati</taxon>
        <taxon>Bacteroidota</taxon>
        <taxon>Flavobacteriia</taxon>
        <taxon>Flavobacteriales</taxon>
        <taxon>Flavobacteriaceae</taxon>
        <taxon>Neotamlana</taxon>
    </lineage>
</organism>
<evidence type="ECO:0000256" key="1">
    <source>
        <dbReference type="SAM" id="Phobius"/>
    </source>
</evidence>
<accession>A0A9X1L4N0</accession>
<gene>
    <name evidence="2" type="ORF">LG649_06525</name>
</gene>
<reference evidence="2" key="1">
    <citation type="submission" date="2021-10" db="EMBL/GenBank/DDBJ databases">
        <title>Tamlana sargassums sp. nov., and Tamlana laminarinivorans sp. nov., two new bacteria isolated from the brown alga.</title>
        <authorList>
            <person name="Li J."/>
        </authorList>
    </citation>
    <scope>NUCLEOTIDE SEQUENCE</scope>
    <source>
        <strain evidence="2">PT2-4</strain>
    </source>
</reference>
<keyword evidence="1" id="KW-0472">Membrane</keyword>
<dbReference type="AlphaFoldDB" id="A0A9X1L4N0"/>